<reference evidence="1" key="1">
    <citation type="journal article" date="2015" name="Nature">
        <title>Complex archaea that bridge the gap between prokaryotes and eukaryotes.</title>
        <authorList>
            <person name="Spang A."/>
            <person name="Saw J.H."/>
            <person name="Jorgensen S.L."/>
            <person name="Zaremba-Niedzwiedzka K."/>
            <person name="Martijn J."/>
            <person name="Lind A.E."/>
            <person name="van Eijk R."/>
            <person name="Schleper C."/>
            <person name="Guy L."/>
            <person name="Ettema T.J."/>
        </authorList>
    </citation>
    <scope>NUCLEOTIDE SEQUENCE</scope>
</reference>
<dbReference type="EMBL" id="LAZR01045195">
    <property type="protein sequence ID" value="KKK99459.1"/>
    <property type="molecule type" value="Genomic_DNA"/>
</dbReference>
<dbReference type="AlphaFoldDB" id="A0A0F9CAW3"/>
<accession>A0A0F9CAW3</accession>
<proteinExistence type="predicted"/>
<gene>
    <name evidence="1" type="ORF">LCGC14_2632530</name>
</gene>
<protein>
    <submittedName>
        <fullName evidence="1">Uncharacterized protein</fullName>
    </submittedName>
</protein>
<sequence length="130" mass="13938">MALGTITVQVNAQTSNAYSNFSATVVQAYHYCSQKLGGDISLASGTVGTNAVTTEDNEGIAVSMLAASLLANGKLHSKPDGVPKTIDELYTTEIENMLLKPDELDETQFNKGVAWDNEPPSAFSERWEVP</sequence>
<name>A0A0F9CAW3_9ZZZZ</name>
<evidence type="ECO:0000313" key="1">
    <source>
        <dbReference type="EMBL" id="KKK99459.1"/>
    </source>
</evidence>
<comment type="caution">
    <text evidence="1">The sequence shown here is derived from an EMBL/GenBank/DDBJ whole genome shotgun (WGS) entry which is preliminary data.</text>
</comment>
<organism evidence="1">
    <name type="scientific">marine sediment metagenome</name>
    <dbReference type="NCBI Taxonomy" id="412755"/>
    <lineage>
        <taxon>unclassified sequences</taxon>
        <taxon>metagenomes</taxon>
        <taxon>ecological metagenomes</taxon>
    </lineage>
</organism>